<dbReference type="PANTHER" id="PTHR37422:SF17">
    <property type="entry name" value="O-ANTIGEN LIGASE"/>
    <property type="match status" value="1"/>
</dbReference>
<feature type="transmembrane region" description="Helical" evidence="5">
    <location>
        <begin position="328"/>
        <end position="348"/>
    </location>
</feature>
<feature type="transmembrane region" description="Helical" evidence="5">
    <location>
        <begin position="220"/>
        <end position="242"/>
    </location>
</feature>
<evidence type="ECO:0000256" key="3">
    <source>
        <dbReference type="ARBA" id="ARBA00022989"/>
    </source>
</evidence>
<dbReference type="InterPro" id="IPR051533">
    <property type="entry name" value="WaaL-like"/>
</dbReference>
<evidence type="ECO:0000256" key="2">
    <source>
        <dbReference type="ARBA" id="ARBA00022692"/>
    </source>
</evidence>
<keyword evidence="8" id="KW-1185">Reference proteome</keyword>
<dbReference type="Pfam" id="PF04932">
    <property type="entry name" value="Wzy_C"/>
    <property type="match status" value="1"/>
</dbReference>
<evidence type="ECO:0000256" key="5">
    <source>
        <dbReference type="SAM" id="Phobius"/>
    </source>
</evidence>
<dbReference type="InterPro" id="IPR007016">
    <property type="entry name" value="O-antigen_ligase-rel_domated"/>
</dbReference>
<gene>
    <name evidence="7" type="ORF">MIZ01_2607</name>
</gene>
<sequence length="412" mass="45229">MKNYLITTRSIQAILFAYPVLLLTVKGGMGTGFILLVALSVYLMFCNASSGIRQNMDRDLVLFGVSMSATIISIMLSQFYHLSANARDFDSASRFLFSIPIFLVLRETDYKVFKPLQYGLAVGAILIGFIIVISGQKMIASTYFLIHIHLGDLALMLGFLSVFSINWMQKDSHFVVILKVIGLVAGLYVSMVSGARGGWAAIPIFLLIWILLSPNFKNGLVIKLIITVAAMIFGSVVGYMTINVVHVRMDAAIHDLTAVTPDTSLGIRFQLWKAAVQLFMQNPVFGVGADGFALAMDRMADSGVVTRMAADIGKGEVHSYYFATLARYGIAGMISLALLFFLPMRMFYKASSSQYQFHRVAARMGLCVVLGFLVFCITVEMFNLKMIATFYGMTVAVLLSAATNRTVGKVAN</sequence>
<feature type="transmembrane region" description="Helical" evidence="5">
    <location>
        <begin position="28"/>
        <end position="48"/>
    </location>
</feature>
<feature type="transmembrane region" description="Helical" evidence="5">
    <location>
        <begin position="360"/>
        <end position="382"/>
    </location>
</feature>
<organism evidence="7 8">
    <name type="scientific">Sideroxyarcus emersonii</name>
    <dbReference type="NCBI Taxonomy" id="2764705"/>
    <lineage>
        <taxon>Bacteria</taxon>
        <taxon>Pseudomonadati</taxon>
        <taxon>Pseudomonadota</taxon>
        <taxon>Betaproteobacteria</taxon>
        <taxon>Nitrosomonadales</taxon>
        <taxon>Gallionellaceae</taxon>
        <taxon>Sideroxyarcus</taxon>
    </lineage>
</organism>
<name>A0AAN1XCN5_9PROT</name>
<dbReference type="GO" id="GO:0016020">
    <property type="term" value="C:membrane"/>
    <property type="evidence" value="ECO:0007669"/>
    <property type="project" value="UniProtKB-SubCell"/>
</dbReference>
<proteinExistence type="predicted"/>
<accession>A0AAN1XCN5</accession>
<dbReference type="AlphaFoldDB" id="A0AAN1XCN5"/>
<dbReference type="EMBL" id="AP023423">
    <property type="protein sequence ID" value="BCK88801.1"/>
    <property type="molecule type" value="Genomic_DNA"/>
</dbReference>
<feature type="domain" description="O-antigen ligase-related" evidence="6">
    <location>
        <begin position="182"/>
        <end position="336"/>
    </location>
</feature>
<dbReference type="PANTHER" id="PTHR37422">
    <property type="entry name" value="TEICHURONIC ACID BIOSYNTHESIS PROTEIN TUAE"/>
    <property type="match status" value="1"/>
</dbReference>
<reference evidence="7 8" key="1">
    <citation type="journal article" date="2022" name="Int. J. Syst. Evol. Microbiol.">
        <title>&lt;i&gt;Sideroxyarcus emersonii&lt;/i&gt; gen. nov. sp. nov., a neutrophilic, microaerobic iron- and thiosulfate-oxidizing bacterium isolated from iron-rich wetland sediment.</title>
        <authorList>
            <person name="Kato S."/>
            <person name="Itoh T."/>
            <person name="Iino T."/>
            <person name="Ohkuma M."/>
        </authorList>
    </citation>
    <scope>NUCLEOTIDE SEQUENCE [LARGE SCALE GENOMIC DNA]</scope>
    <source>
        <strain evidence="7 8">MIZ01</strain>
    </source>
</reference>
<evidence type="ECO:0000313" key="8">
    <source>
        <dbReference type="Proteomes" id="UP001320326"/>
    </source>
</evidence>
<comment type="subcellular location">
    <subcellularLocation>
        <location evidence="1">Membrane</location>
        <topology evidence="1">Multi-pass membrane protein</topology>
    </subcellularLocation>
</comment>
<feature type="transmembrane region" description="Helical" evidence="5">
    <location>
        <begin position="174"/>
        <end position="191"/>
    </location>
</feature>
<evidence type="ECO:0000256" key="4">
    <source>
        <dbReference type="ARBA" id="ARBA00023136"/>
    </source>
</evidence>
<evidence type="ECO:0000259" key="6">
    <source>
        <dbReference type="Pfam" id="PF04932"/>
    </source>
</evidence>
<evidence type="ECO:0000256" key="1">
    <source>
        <dbReference type="ARBA" id="ARBA00004141"/>
    </source>
</evidence>
<keyword evidence="2 5" id="KW-0812">Transmembrane</keyword>
<feature type="transmembrane region" description="Helical" evidence="5">
    <location>
        <begin position="388"/>
        <end position="407"/>
    </location>
</feature>
<keyword evidence="4 5" id="KW-0472">Membrane</keyword>
<feature type="transmembrane region" description="Helical" evidence="5">
    <location>
        <begin position="197"/>
        <end position="213"/>
    </location>
</feature>
<keyword evidence="3 5" id="KW-1133">Transmembrane helix</keyword>
<dbReference type="Proteomes" id="UP001320326">
    <property type="component" value="Chromosome"/>
</dbReference>
<protein>
    <recommendedName>
        <fullName evidence="6">O-antigen ligase-related domain-containing protein</fullName>
    </recommendedName>
</protein>
<feature type="transmembrane region" description="Helical" evidence="5">
    <location>
        <begin position="142"/>
        <end position="162"/>
    </location>
</feature>
<feature type="transmembrane region" description="Helical" evidence="5">
    <location>
        <begin position="60"/>
        <end position="79"/>
    </location>
</feature>
<evidence type="ECO:0000313" key="7">
    <source>
        <dbReference type="EMBL" id="BCK88801.1"/>
    </source>
</evidence>
<feature type="transmembrane region" description="Helical" evidence="5">
    <location>
        <begin position="118"/>
        <end position="136"/>
    </location>
</feature>
<dbReference type="KEGG" id="seme:MIZ01_2607"/>
<dbReference type="RefSeq" id="WP_237247309.1">
    <property type="nucleotide sequence ID" value="NZ_AP023423.1"/>
</dbReference>